<evidence type="ECO:0000256" key="4">
    <source>
        <dbReference type="ARBA" id="ARBA00022801"/>
    </source>
</evidence>
<dbReference type="GO" id="GO:0004386">
    <property type="term" value="F:helicase activity"/>
    <property type="evidence" value="ECO:0007669"/>
    <property type="project" value="UniProtKB-KW"/>
</dbReference>
<feature type="short sequence motif" description="Q motif" evidence="8">
    <location>
        <begin position="2"/>
        <end position="30"/>
    </location>
</feature>
<feature type="domain" description="Helicase ATP-binding" evidence="11">
    <location>
        <begin position="33"/>
        <end position="205"/>
    </location>
</feature>
<accession>A0ABS2DNN5</accession>
<evidence type="ECO:0000259" key="11">
    <source>
        <dbReference type="PROSITE" id="PS51192"/>
    </source>
</evidence>
<dbReference type="InterPro" id="IPR014001">
    <property type="entry name" value="Helicase_ATP-bd"/>
</dbReference>
<dbReference type="EMBL" id="JACJJC010000001">
    <property type="protein sequence ID" value="MBM6702997.1"/>
    <property type="molecule type" value="Genomic_DNA"/>
</dbReference>
<keyword evidence="7" id="KW-0346">Stress response</keyword>
<feature type="region of interest" description="Disordered" evidence="10">
    <location>
        <begin position="546"/>
        <end position="610"/>
    </location>
</feature>
<dbReference type="SUPFAM" id="SSF52540">
    <property type="entry name" value="P-loop containing nucleoside triphosphate hydrolases"/>
    <property type="match status" value="1"/>
</dbReference>
<dbReference type="PROSITE" id="PS00039">
    <property type="entry name" value="DEAD_ATP_HELICASE"/>
    <property type="match status" value="1"/>
</dbReference>
<evidence type="ECO:0000256" key="6">
    <source>
        <dbReference type="ARBA" id="ARBA00022840"/>
    </source>
</evidence>
<dbReference type="CDD" id="cd00268">
    <property type="entry name" value="DEADc"/>
    <property type="match status" value="1"/>
</dbReference>
<proteinExistence type="inferred from homology"/>
<keyword evidence="3 9" id="KW-0547">Nucleotide-binding</keyword>
<dbReference type="CDD" id="cd12252">
    <property type="entry name" value="RRM_DbpA"/>
    <property type="match status" value="1"/>
</dbReference>
<dbReference type="SMART" id="SM00490">
    <property type="entry name" value="HELICc"/>
    <property type="match status" value="1"/>
</dbReference>
<keyword evidence="6 9" id="KW-0067">ATP-binding</keyword>
<dbReference type="EC" id="3.6.4.13" evidence="1"/>
<dbReference type="InterPro" id="IPR000629">
    <property type="entry name" value="RNA-helicase_DEAD-box_CS"/>
</dbReference>
<dbReference type="RefSeq" id="WP_205101389.1">
    <property type="nucleotide sequence ID" value="NZ_JACJJC010000001.1"/>
</dbReference>
<dbReference type="Pfam" id="PF03880">
    <property type="entry name" value="DbpA"/>
    <property type="match status" value="1"/>
</dbReference>
<dbReference type="InterPro" id="IPR027417">
    <property type="entry name" value="P-loop_NTPase"/>
</dbReference>
<organism evidence="14 15">
    <name type="scientific">Sutterella massiliensis</name>
    <dbReference type="NCBI Taxonomy" id="1816689"/>
    <lineage>
        <taxon>Bacteria</taxon>
        <taxon>Pseudomonadati</taxon>
        <taxon>Pseudomonadota</taxon>
        <taxon>Betaproteobacteria</taxon>
        <taxon>Burkholderiales</taxon>
        <taxon>Sutterellaceae</taxon>
        <taxon>Sutterella</taxon>
    </lineage>
</organism>
<feature type="domain" description="Helicase C-terminal" evidence="12">
    <location>
        <begin position="232"/>
        <end position="385"/>
    </location>
</feature>
<dbReference type="Pfam" id="PF25399">
    <property type="entry name" value="DeaD_dimer"/>
    <property type="match status" value="1"/>
</dbReference>
<evidence type="ECO:0000256" key="3">
    <source>
        <dbReference type="ARBA" id="ARBA00022741"/>
    </source>
</evidence>
<name>A0ABS2DNN5_9BURK</name>
<dbReference type="InterPro" id="IPR011545">
    <property type="entry name" value="DEAD/DEAH_box_helicase_dom"/>
</dbReference>
<dbReference type="Gene3D" id="3.40.50.300">
    <property type="entry name" value="P-loop containing nucleotide triphosphate hydrolases"/>
    <property type="match status" value="2"/>
</dbReference>
<protein>
    <recommendedName>
        <fullName evidence="1">RNA helicase</fullName>
        <ecNumber evidence="1">3.6.4.13</ecNumber>
    </recommendedName>
</protein>
<evidence type="ECO:0000313" key="15">
    <source>
        <dbReference type="Proteomes" id="UP000715095"/>
    </source>
</evidence>
<dbReference type="Gene3D" id="3.30.70.330">
    <property type="match status" value="1"/>
</dbReference>
<dbReference type="Pfam" id="PF00271">
    <property type="entry name" value="Helicase_C"/>
    <property type="match status" value="1"/>
</dbReference>
<dbReference type="PROSITE" id="PS51194">
    <property type="entry name" value="HELICASE_CTER"/>
    <property type="match status" value="1"/>
</dbReference>
<evidence type="ECO:0000256" key="2">
    <source>
        <dbReference type="ARBA" id="ARBA00022490"/>
    </source>
</evidence>
<feature type="region of interest" description="Disordered" evidence="10">
    <location>
        <begin position="433"/>
        <end position="474"/>
    </location>
</feature>
<dbReference type="InterPro" id="IPR050547">
    <property type="entry name" value="DEAD_box_RNA_helicases"/>
</dbReference>
<dbReference type="PROSITE" id="PS51195">
    <property type="entry name" value="Q_MOTIF"/>
    <property type="match status" value="1"/>
</dbReference>
<dbReference type="PANTHER" id="PTHR47963:SF8">
    <property type="entry name" value="ATP-DEPENDENT RNA HELICASE DEAD"/>
    <property type="match status" value="1"/>
</dbReference>
<comment type="similarity">
    <text evidence="9">Belongs to the DEAD box helicase family.</text>
</comment>
<dbReference type="Proteomes" id="UP000715095">
    <property type="component" value="Unassembled WGS sequence"/>
</dbReference>
<gene>
    <name evidence="14" type="ORF">H6A60_00520</name>
</gene>
<dbReference type="InterPro" id="IPR001650">
    <property type="entry name" value="Helicase_C-like"/>
</dbReference>
<dbReference type="Pfam" id="PF00270">
    <property type="entry name" value="DEAD"/>
    <property type="match status" value="1"/>
</dbReference>
<evidence type="ECO:0000256" key="9">
    <source>
        <dbReference type="RuleBase" id="RU000492"/>
    </source>
</evidence>
<sequence>MTTFSDLGLSPVVVDALTKLGFEEPTPIQQEAIPALLTGRDVLGQAATGTGKTAAFSLPLLEHWLLGEEAAEPLVLIVTPTRELCLQVSEAFHSFGRDAGIVVTPIYGGQEYGRQIRALKRGTHVVVATPGRALDHISRGTLSLASIKAVVLDEADEMLDLGFADELDAIFDALPGKVQTALFSATLPPRIARIAEDRLSDPIRIAIAKAPAADGETPRVPQIAYVVGKNYRIPALGRILDLEAPELAIIFARTRNEVDDLTEALRARGFSVEALHGGLDQPTRDRVMRRARSGQVDAIVATDVAARGIDLENLTHVINFGIPASYETYIHRIGRTGRAGRSGTAITILEPREHRHLRMLEKVTKAKIEICSVPSATDVRAKRLELLRGSIEEILAAENTEALERFRVVVESLCEEHDPFEVAAAALKLAQENEGADDDDTDIPTFTDRQRTRQEKRGERTRSDRTGDPEPGMTRIFIGAGRFAGIRPGDIVGAIANEAGISSKAIGAIEISDRFTLAEVESETAETVVAALQDARFKGRTVTVKLDGGQPQRKGRSNSDSFPQKREEKRFDGERSVRKDRSDRADRSERFERFDAAERRPRGGRRGPRR</sequence>
<dbReference type="InterPro" id="IPR044742">
    <property type="entry name" value="DEAD/DEAH_RhlB"/>
</dbReference>
<dbReference type="InterPro" id="IPR014014">
    <property type="entry name" value="RNA_helicase_DEAD_Q_motif"/>
</dbReference>
<dbReference type="InterPro" id="IPR057325">
    <property type="entry name" value="DeaD_dimer"/>
</dbReference>
<dbReference type="InterPro" id="IPR012677">
    <property type="entry name" value="Nucleotide-bd_a/b_plait_sf"/>
</dbReference>
<evidence type="ECO:0000259" key="13">
    <source>
        <dbReference type="PROSITE" id="PS51195"/>
    </source>
</evidence>
<evidence type="ECO:0000256" key="5">
    <source>
        <dbReference type="ARBA" id="ARBA00022806"/>
    </source>
</evidence>
<keyword evidence="4 9" id="KW-0378">Hydrolase</keyword>
<evidence type="ECO:0000256" key="8">
    <source>
        <dbReference type="PROSITE-ProRule" id="PRU00552"/>
    </source>
</evidence>
<comment type="caution">
    <text evidence="14">The sequence shown here is derived from an EMBL/GenBank/DDBJ whole genome shotgun (WGS) entry which is preliminary data.</text>
</comment>
<keyword evidence="15" id="KW-1185">Reference proteome</keyword>
<evidence type="ECO:0000256" key="7">
    <source>
        <dbReference type="ARBA" id="ARBA00023016"/>
    </source>
</evidence>
<evidence type="ECO:0000259" key="12">
    <source>
        <dbReference type="PROSITE" id="PS51194"/>
    </source>
</evidence>
<evidence type="ECO:0000256" key="1">
    <source>
        <dbReference type="ARBA" id="ARBA00012552"/>
    </source>
</evidence>
<keyword evidence="2" id="KW-0963">Cytoplasm</keyword>
<dbReference type="PROSITE" id="PS51192">
    <property type="entry name" value="HELICASE_ATP_BIND_1"/>
    <property type="match status" value="1"/>
</dbReference>
<reference evidence="14 15" key="1">
    <citation type="journal article" date="2021" name="Sci. Rep.">
        <title>The distribution of antibiotic resistance genes in chicken gut microbiota commensals.</title>
        <authorList>
            <person name="Juricova H."/>
            <person name="Matiasovicova J."/>
            <person name="Kubasova T."/>
            <person name="Cejkova D."/>
            <person name="Rychlik I."/>
        </authorList>
    </citation>
    <scope>NUCLEOTIDE SEQUENCE [LARGE SCALE GENOMIC DNA]</scope>
    <source>
        <strain evidence="14 15">An829</strain>
    </source>
</reference>
<dbReference type="InterPro" id="IPR005580">
    <property type="entry name" value="DbpA/CsdA_RNA-bd_dom"/>
</dbReference>
<keyword evidence="5 9" id="KW-0347">Helicase</keyword>
<feature type="domain" description="DEAD-box RNA helicase Q" evidence="13">
    <location>
        <begin position="2"/>
        <end position="30"/>
    </location>
</feature>
<evidence type="ECO:0000313" key="14">
    <source>
        <dbReference type="EMBL" id="MBM6702997.1"/>
    </source>
</evidence>
<dbReference type="PANTHER" id="PTHR47963">
    <property type="entry name" value="DEAD-BOX ATP-DEPENDENT RNA HELICASE 47, MITOCHONDRIAL"/>
    <property type="match status" value="1"/>
</dbReference>
<dbReference type="CDD" id="cd18787">
    <property type="entry name" value="SF2_C_DEAD"/>
    <property type="match status" value="1"/>
</dbReference>
<evidence type="ECO:0000256" key="10">
    <source>
        <dbReference type="SAM" id="MobiDB-lite"/>
    </source>
</evidence>
<dbReference type="SMART" id="SM00487">
    <property type="entry name" value="DEXDc"/>
    <property type="match status" value="1"/>
</dbReference>
<feature type="compositionally biased region" description="Basic and acidic residues" evidence="10">
    <location>
        <begin position="563"/>
        <end position="601"/>
    </location>
</feature>
<feature type="compositionally biased region" description="Basic and acidic residues" evidence="10">
    <location>
        <begin position="448"/>
        <end position="468"/>
    </location>
</feature>